<organism evidence="2 3">
    <name type="scientific">Anaerosacchariphilus polymeriproducens</name>
    <dbReference type="NCBI Taxonomy" id="1812858"/>
    <lineage>
        <taxon>Bacteria</taxon>
        <taxon>Bacillati</taxon>
        <taxon>Bacillota</taxon>
        <taxon>Clostridia</taxon>
        <taxon>Lachnospirales</taxon>
        <taxon>Lachnospiraceae</taxon>
        <taxon>Anaerosacchariphilus</taxon>
    </lineage>
</organism>
<protein>
    <submittedName>
        <fullName evidence="2">Uncharacterized protein</fullName>
    </submittedName>
</protein>
<keyword evidence="1" id="KW-1133">Transmembrane helix</keyword>
<evidence type="ECO:0000256" key="1">
    <source>
        <dbReference type="SAM" id="Phobius"/>
    </source>
</evidence>
<dbReference type="Proteomes" id="UP000255036">
    <property type="component" value="Unassembled WGS sequence"/>
</dbReference>
<evidence type="ECO:0000313" key="3">
    <source>
        <dbReference type="Proteomes" id="UP000255036"/>
    </source>
</evidence>
<comment type="caution">
    <text evidence="2">The sequence shown here is derived from an EMBL/GenBank/DDBJ whole genome shotgun (WGS) entry which is preliminary data.</text>
</comment>
<name>A0A371AQI1_9FIRM</name>
<feature type="transmembrane region" description="Helical" evidence="1">
    <location>
        <begin position="21"/>
        <end position="46"/>
    </location>
</feature>
<dbReference type="AlphaFoldDB" id="A0A371AQI1"/>
<keyword evidence="1" id="KW-0472">Membrane</keyword>
<accession>A0A371AQI1</accession>
<sequence>MPRRNLFPLTDQKKNNKGSSLVLVIVAIAFIGILTAIILNLCLMNYRMKYMDLSSKDNFYTAETALDEIKAGLGIEVSDALSVAYIKVMQQYSGTNSEERRTGFQYTYLEKLRAELRTASDSGKYDCSLLKGYLKETKLDVSTGVGADLSDTVQPLLTATERGLILKNLVIKYKDAQDYVTYIKTDILLAFPSVDFTQTSTMPDLLSFGLVANNDFTVSAAGTTSINGSVYGGKEGMTVSDGSKLTIDNAKQIITNKALTVQTNGSLTLTNNTSLWAKNLLVDASNLDLNGYSNIADDLTIKGKASNIRLAGDFYGFGNAATAKNALSLQGEQTAIEKNPADYSSSIIVNGSGSNIDLSDLNKLVLSGNAYISTSSKSTVANTNVDVMLGESLTVKSNQVIYMVPPECIGQGMHNGGANPMNGTQYSNLVAELGGNEIVNYDVKMKGLGKSLKEMGVSSYQKAFYPVSGGSMVYFFLKFDNEDVANNYFRAYYGIEENKKRLDDYLKLYVDEINIQEGSPTKFNLNGNLMKYVSGTVSTKNDTRAEDTGDRNYLDTKQATFQDMFAAQGIKLIDSYHELTETEKNNDVFTNLVLESDMRGFIGTNQRKEFTGTDMISVLVDNKNGAVFKTSEYNADKLRFVVATGNVLIDSNFKGLIIAKGSVTLKAGGSVTASPDDVAKAIQLEKEIAGVTKCPMDFLVGGSDYVLSGAVGASQGAADAAQGAVNIKDLVICENWTKE</sequence>
<keyword evidence="1" id="KW-0812">Transmembrane</keyword>
<keyword evidence="3" id="KW-1185">Reference proteome</keyword>
<reference evidence="2 3" key="1">
    <citation type="submission" date="2018-07" db="EMBL/GenBank/DDBJ databases">
        <title>Anaerosacharophilus polymeroproducens gen. nov. sp. nov., an anaerobic bacterium isolated from salt field.</title>
        <authorList>
            <person name="Kim W."/>
            <person name="Yang S.-H."/>
            <person name="Oh J."/>
            <person name="Lee J.-H."/>
            <person name="Kwon K.K."/>
        </authorList>
    </citation>
    <scope>NUCLEOTIDE SEQUENCE [LARGE SCALE GENOMIC DNA]</scope>
    <source>
        <strain evidence="2 3">MCWD5</strain>
    </source>
</reference>
<proteinExistence type="predicted"/>
<dbReference type="EMBL" id="QRCT01000051">
    <property type="protein sequence ID" value="RDU21845.1"/>
    <property type="molecule type" value="Genomic_DNA"/>
</dbReference>
<evidence type="ECO:0000313" key="2">
    <source>
        <dbReference type="EMBL" id="RDU21845.1"/>
    </source>
</evidence>
<gene>
    <name evidence="2" type="ORF">DWV06_17840</name>
</gene>